<evidence type="ECO:0000313" key="3">
    <source>
        <dbReference type="Proteomes" id="UP000824782"/>
    </source>
</evidence>
<evidence type="ECO:0000313" key="2">
    <source>
        <dbReference type="EMBL" id="KAG8559152.1"/>
    </source>
</evidence>
<evidence type="ECO:0000259" key="1">
    <source>
        <dbReference type="Pfam" id="PF08241"/>
    </source>
</evidence>
<gene>
    <name evidence="2" type="ORF">GDO81_017257</name>
</gene>
<sequence length="295" mass="33215">MAAQVFNTMPFSLLYHKYMIPVSNEVTSMVLSYVEEKTNGRPLDMALDVGCGTGRYTLPLAPHFKKVLGIDICDSQINVAKRYNTANNVSYMVASAERLPVENNSVDLVSSGLAAHFFTIDKFVNESVRVLKTNGCLAAHGYHPSSEIEYRDLSHGLNTVMSEMWDTLCQQAYTTGLSEAADHMLNQYHTIYETIDLKDKKWIKDIPVKYQMSISEIFGFARSLCTCQILLEKNEKEAKQLLAQTDKSVPFGLLTLLPATLHRPGKRMRDILGEEADSAQLNFYIKHYCVLACKH</sequence>
<dbReference type="SUPFAM" id="SSF53335">
    <property type="entry name" value="S-adenosyl-L-methionine-dependent methyltransferases"/>
    <property type="match status" value="1"/>
</dbReference>
<dbReference type="CDD" id="cd02440">
    <property type="entry name" value="AdoMet_MTases"/>
    <property type="match status" value="1"/>
</dbReference>
<proteinExistence type="predicted"/>
<keyword evidence="3" id="KW-1185">Reference proteome</keyword>
<dbReference type="InterPro" id="IPR029063">
    <property type="entry name" value="SAM-dependent_MTases_sf"/>
</dbReference>
<dbReference type="PANTHER" id="PTHR44942">
    <property type="entry name" value="METHYLTRANSF_11 DOMAIN-CONTAINING PROTEIN"/>
    <property type="match status" value="1"/>
</dbReference>
<dbReference type="GO" id="GO:0008757">
    <property type="term" value="F:S-adenosylmethionine-dependent methyltransferase activity"/>
    <property type="evidence" value="ECO:0007669"/>
    <property type="project" value="InterPro"/>
</dbReference>
<organism evidence="2 3">
    <name type="scientific">Engystomops pustulosus</name>
    <name type="common">Tungara frog</name>
    <name type="synonym">Physalaemus pustulosus</name>
    <dbReference type="NCBI Taxonomy" id="76066"/>
    <lineage>
        <taxon>Eukaryota</taxon>
        <taxon>Metazoa</taxon>
        <taxon>Chordata</taxon>
        <taxon>Craniata</taxon>
        <taxon>Vertebrata</taxon>
        <taxon>Euteleostomi</taxon>
        <taxon>Amphibia</taxon>
        <taxon>Batrachia</taxon>
        <taxon>Anura</taxon>
        <taxon>Neobatrachia</taxon>
        <taxon>Hyloidea</taxon>
        <taxon>Leptodactylidae</taxon>
        <taxon>Leiuperinae</taxon>
        <taxon>Engystomops</taxon>
    </lineage>
</organism>
<dbReference type="InterPro" id="IPR051052">
    <property type="entry name" value="Diverse_substrate_MTase"/>
</dbReference>
<feature type="domain" description="Methyltransferase type 11" evidence="1">
    <location>
        <begin position="47"/>
        <end position="138"/>
    </location>
</feature>
<dbReference type="AlphaFoldDB" id="A0AAV7ACL4"/>
<dbReference type="Gene3D" id="3.40.50.150">
    <property type="entry name" value="Vaccinia Virus protein VP39"/>
    <property type="match status" value="1"/>
</dbReference>
<accession>A0AAV7ACL4</accession>
<name>A0AAV7ACL4_ENGPU</name>
<dbReference type="PANTHER" id="PTHR44942:SF11">
    <property type="entry name" value="METHYLTRANSFERASE DDB_G0268948"/>
    <property type="match status" value="1"/>
</dbReference>
<dbReference type="EMBL" id="WNYA01000008">
    <property type="protein sequence ID" value="KAG8559152.1"/>
    <property type="molecule type" value="Genomic_DNA"/>
</dbReference>
<dbReference type="InterPro" id="IPR013216">
    <property type="entry name" value="Methyltransf_11"/>
</dbReference>
<dbReference type="Proteomes" id="UP000824782">
    <property type="component" value="Unassembled WGS sequence"/>
</dbReference>
<protein>
    <recommendedName>
        <fullName evidence="1">Methyltransferase type 11 domain-containing protein</fullName>
    </recommendedName>
</protein>
<reference evidence="2" key="1">
    <citation type="thesis" date="2020" institute="ProQuest LLC" country="789 East Eisenhower Parkway, Ann Arbor, MI, USA">
        <title>Comparative Genomics and Chromosome Evolution.</title>
        <authorList>
            <person name="Mudd A.B."/>
        </authorList>
    </citation>
    <scope>NUCLEOTIDE SEQUENCE</scope>
    <source>
        <strain evidence="2">237g6f4</strain>
        <tissue evidence="2">Blood</tissue>
    </source>
</reference>
<dbReference type="EMBL" id="WNYA01000008">
    <property type="protein sequence ID" value="KAG8559153.1"/>
    <property type="molecule type" value="Genomic_DNA"/>
</dbReference>
<comment type="caution">
    <text evidence="2">The sequence shown here is derived from an EMBL/GenBank/DDBJ whole genome shotgun (WGS) entry which is preliminary data.</text>
</comment>
<dbReference type="Pfam" id="PF08241">
    <property type="entry name" value="Methyltransf_11"/>
    <property type="match status" value="1"/>
</dbReference>